<dbReference type="Gene3D" id="3.20.10.10">
    <property type="entry name" value="D-amino Acid Aminotransferase, subunit A, domain 2"/>
    <property type="match status" value="1"/>
</dbReference>
<dbReference type="Pfam" id="PF01063">
    <property type="entry name" value="Aminotran_4"/>
    <property type="match status" value="1"/>
</dbReference>
<dbReference type="InterPro" id="IPR043131">
    <property type="entry name" value="BCAT-like_N"/>
</dbReference>
<dbReference type="EMBL" id="JARMAB010000017">
    <property type="protein sequence ID" value="MED1203868.1"/>
    <property type="molecule type" value="Genomic_DNA"/>
</dbReference>
<dbReference type="Pfam" id="PF00425">
    <property type="entry name" value="Chorismate_bind"/>
    <property type="match status" value="1"/>
</dbReference>
<dbReference type="InterPro" id="IPR019999">
    <property type="entry name" value="Anth_synth_I-like"/>
</dbReference>
<dbReference type="InterPro" id="IPR001544">
    <property type="entry name" value="Aminotrans_IV"/>
</dbReference>
<keyword evidence="3" id="KW-1185">Reference proteome</keyword>
<dbReference type="InterPro" id="IPR005801">
    <property type="entry name" value="ADC_synthase"/>
</dbReference>
<name>A0ABU6MHJ2_9BACI</name>
<keyword evidence="2" id="KW-0032">Aminotransferase</keyword>
<dbReference type="InterPro" id="IPR036038">
    <property type="entry name" value="Aminotransferase-like"/>
</dbReference>
<dbReference type="PRINTS" id="PR00095">
    <property type="entry name" value="ANTSNTHASEI"/>
</dbReference>
<dbReference type="SUPFAM" id="SSF56752">
    <property type="entry name" value="D-aminoacid aminotransferase-like PLP-dependent enzymes"/>
    <property type="match status" value="1"/>
</dbReference>
<organism evidence="2 3">
    <name type="scientific">Heyndrickxia acidicola</name>
    <dbReference type="NCBI Taxonomy" id="209389"/>
    <lineage>
        <taxon>Bacteria</taxon>
        <taxon>Bacillati</taxon>
        <taxon>Bacillota</taxon>
        <taxon>Bacilli</taxon>
        <taxon>Bacillales</taxon>
        <taxon>Bacillaceae</taxon>
        <taxon>Heyndrickxia</taxon>
    </lineage>
</organism>
<reference evidence="2 3" key="1">
    <citation type="submission" date="2023-03" db="EMBL/GenBank/DDBJ databases">
        <title>Bacillus Genome Sequencing.</title>
        <authorList>
            <person name="Dunlap C."/>
        </authorList>
    </citation>
    <scope>NUCLEOTIDE SEQUENCE [LARGE SCALE GENOMIC DNA]</scope>
    <source>
        <strain evidence="2 3">B-23453</strain>
    </source>
</reference>
<proteinExistence type="predicted"/>
<evidence type="ECO:0000313" key="2">
    <source>
        <dbReference type="EMBL" id="MED1203868.1"/>
    </source>
</evidence>
<dbReference type="Gene3D" id="3.60.120.10">
    <property type="entry name" value="Anthranilate synthase"/>
    <property type="match status" value="1"/>
</dbReference>
<dbReference type="RefSeq" id="WP_066268089.1">
    <property type="nucleotide sequence ID" value="NZ_JARMAB010000017.1"/>
</dbReference>
<dbReference type="PANTHER" id="PTHR11236">
    <property type="entry name" value="AMINOBENZOATE/ANTHRANILATE SYNTHASE"/>
    <property type="match status" value="1"/>
</dbReference>
<dbReference type="InterPro" id="IPR043132">
    <property type="entry name" value="BCAT-like_C"/>
</dbReference>
<comment type="caution">
    <text evidence="2">The sequence shown here is derived from an EMBL/GenBank/DDBJ whole genome shotgun (WGS) entry which is preliminary data.</text>
</comment>
<dbReference type="EC" id="2.6.1.85" evidence="2"/>
<gene>
    <name evidence="2" type="primary">pabB</name>
    <name evidence="2" type="ORF">P4T90_12410</name>
</gene>
<dbReference type="NCBIfam" id="TIGR00553">
    <property type="entry name" value="pabB"/>
    <property type="match status" value="1"/>
</dbReference>
<dbReference type="InterPro" id="IPR005802">
    <property type="entry name" value="ADC_synth_comp_1"/>
</dbReference>
<dbReference type="InterPro" id="IPR015890">
    <property type="entry name" value="Chorismate_C"/>
</dbReference>
<keyword evidence="2" id="KW-0808">Transferase</keyword>
<dbReference type="Proteomes" id="UP001341444">
    <property type="component" value="Unassembled WGS sequence"/>
</dbReference>
<dbReference type="GO" id="GO:0046820">
    <property type="term" value="F:4-amino-4-deoxychorismate synthase activity"/>
    <property type="evidence" value="ECO:0007669"/>
    <property type="project" value="UniProtKB-EC"/>
</dbReference>
<accession>A0ABU6MHJ2</accession>
<dbReference type="PANTHER" id="PTHR11236:SF50">
    <property type="entry name" value="AMINODEOXYCHORISMATE SYNTHASE COMPONENT 1"/>
    <property type="match status" value="1"/>
</dbReference>
<dbReference type="Gene3D" id="3.30.470.10">
    <property type="match status" value="1"/>
</dbReference>
<protein>
    <submittedName>
        <fullName evidence="2">Aminodeoxychorismate synthase component I</fullName>
        <ecNumber evidence="2">2.6.1.85</ecNumber>
    </submittedName>
</protein>
<sequence>MKNTKDQSDPFLFFEFADANGDIHPRHFKNPVQVISTYEVNEVTDCLEKVQQAVDQGFYAAGYLSYEAAPAFDPAFIVHTNAKMPLLWFGIFTESSTEKPMINEHSGQFNVSSWEPLTKKAAYSEGIDRIKAAIENGDTYQVNYTLRLQADFTGDSFSFYQQLSHAQDSNYSAYLHLDGYDILSASPELFFRWDKDKIVTRPMKGTIKRGLTAEQDRQNKQILRESIKDQAENVMIVDLLRNDLGSFAVPGSVKAVSLFDIESYPTVLQMTSSVAAKTPQHTRLLDLFTALFPCGSITGAPKVSTMKTISELEDTPREVYCGAIGFITPKNEAVFNVPIRTVVVDHETGKATYGVGGGVTWDSSAEGEYNEILTKASLLTAERPVFDLLESLRLENGSYYLLNRHVDRLLESAEYFNFEVSKKELLESLDEFAEKNRTGIHKVRLLLKKNGALSIMASPLTQLPKEPRVILAETPISSENVFFYHKTTQRKGYESHHSGSPNIFDVLLWNEKGELTEFTIGNAVFEIDGELWTPPVSCGLLSGTMREDLLAEGKIQERIILKKELQHCTRIWLINSVRNWVPVTFHHQAT</sequence>
<evidence type="ECO:0000259" key="1">
    <source>
        <dbReference type="Pfam" id="PF00425"/>
    </source>
</evidence>
<dbReference type="SUPFAM" id="SSF56322">
    <property type="entry name" value="ADC synthase"/>
    <property type="match status" value="1"/>
</dbReference>
<evidence type="ECO:0000313" key="3">
    <source>
        <dbReference type="Proteomes" id="UP001341444"/>
    </source>
</evidence>
<feature type="domain" description="Chorismate-utilising enzyme C-terminal" evidence="1">
    <location>
        <begin position="120"/>
        <end position="375"/>
    </location>
</feature>